<dbReference type="EMBL" id="BARV01002014">
    <property type="protein sequence ID" value="GAI02026.1"/>
    <property type="molecule type" value="Genomic_DNA"/>
</dbReference>
<name>X1L836_9ZZZZ</name>
<reference evidence="2" key="1">
    <citation type="journal article" date="2014" name="Front. Microbiol.">
        <title>High frequency of phylogenetically diverse reductive dehalogenase-homologous genes in deep subseafloor sedimentary metagenomes.</title>
        <authorList>
            <person name="Kawai M."/>
            <person name="Futagami T."/>
            <person name="Toyoda A."/>
            <person name="Takaki Y."/>
            <person name="Nishi S."/>
            <person name="Hori S."/>
            <person name="Arai W."/>
            <person name="Tsubouchi T."/>
            <person name="Morono Y."/>
            <person name="Uchiyama I."/>
            <person name="Ito T."/>
            <person name="Fujiyama A."/>
            <person name="Inagaki F."/>
            <person name="Takami H."/>
        </authorList>
    </citation>
    <scope>NUCLEOTIDE SEQUENCE</scope>
    <source>
        <strain evidence="2">Expedition CK06-06</strain>
    </source>
</reference>
<accession>X1L836</accession>
<organism evidence="2">
    <name type="scientific">marine sediment metagenome</name>
    <dbReference type="NCBI Taxonomy" id="412755"/>
    <lineage>
        <taxon>unclassified sequences</taxon>
        <taxon>metagenomes</taxon>
        <taxon>ecological metagenomes</taxon>
    </lineage>
</organism>
<evidence type="ECO:0000313" key="2">
    <source>
        <dbReference type="EMBL" id="GAI02026.1"/>
    </source>
</evidence>
<keyword evidence="1" id="KW-0812">Transmembrane</keyword>
<proteinExistence type="predicted"/>
<protein>
    <recommendedName>
        <fullName evidence="3">CARDB domain-containing protein</fullName>
    </recommendedName>
</protein>
<evidence type="ECO:0000256" key="1">
    <source>
        <dbReference type="SAM" id="Phobius"/>
    </source>
</evidence>
<keyword evidence="1" id="KW-0472">Membrane</keyword>
<evidence type="ECO:0008006" key="3">
    <source>
        <dbReference type="Google" id="ProtNLM"/>
    </source>
</evidence>
<keyword evidence="1" id="KW-1133">Transmembrane helix</keyword>
<sequence length="141" mass="15421">MLNGELVSAYIWWEGKEGWNQILSTNTWPPDTETTTTWRVRNTGDEAAIFRVKFMGLESASILLYPEQEATFHLYPVTPSPGTYDYTLDIVADDQVVAEYPVQVIAGEAAVSLWPLAIIGGLGVLGVGGVALAYAMAKPRE</sequence>
<gene>
    <name evidence="2" type="ORF">S06H3_05430</name>
</gene>
<dbReference type="AlphaFoldDB" id="X1L836"/>
<feature type="transmembrane region" description="Helical" evidence="1">
    <location>
        <begin position="113"/>
        <end position="137"/>
    </location>
</feature>
<comment type="caution">
    <text evidence="2">The sequence shown here is derived from an EMBL/GenBank/DDBJ whole genome shotgun (WGS) entry which is preliminary data.</text>
</comment>